<feature type="domain" description="Solute-binding protein family 5" evidence="4">
    <location>
        <begin position="109"/>
        <end position="435"/>
    </location>
</feature>
<evidence type="ECO:0000313" key="6">
    <source>
        <dbReference type="Proteomes" id="UP000612893"/>
    </source>
</evidence>
<organism evidence="5 6">
    <name type="scientific">Candidatus Nephthysia bennettiae</name>
    <dbReference type="NCBI Taxonomy" id="3127016"/>
    <lineage>
        <taxon>Bacteria</taxon>
        <taxon>Bacillati</taxon>
        <taxon>Candidatus Dormiibacterota</taxon>
        <taxon>Candidatus Dormibacteria</taxon>
        <taxon>Candidatus Dormibacterales</taxon>
        <taxon>Candidatus Dormibacteraceae</taxon>
        <taxon>Candidatus Nephthysia</taxon>
    </lineage>
</organism>
<dbReference type="InterPro" id="IPR039424">
    <property type="entry name" value="SBP_5"/>
</dbReference>
<dbReference type="PIRSF" id="PIRSF002741">
    <property type="entry name" value="MppA"/>
    <property type="match status" value="1"/>
</dbReference>
<evidence type="ECO:0000313" key="5">
    <source>
        <dbReference type="EMBL" id="MBJ7598577.1"/>
    </source>
</evidence>
<dbReference type="GO" id="GO:0042597">
    <property type="term" value="C:periplasmic space"/>
    <property type="evidence" value="ECO:0007669"/>
    <property type="project" value="UniProtKB-ARBA"/>
</dbReference>
<dbReference type="PANTHER" id="PTHR30290:SF9">
    <property type="entry name" value="OLIGOPEPTIDE-BINDING PROTEIN APPA"/>
    <property type="match status" value="1"/>
</dbReference>
<gene>
    <name evidence="5" type="ORF">JF922_10895</name>
</gene>
<reference evidence="5" key="1">
    <citation type="submission" date="2020-10" db="EMBL/GenBank/DDBJ databases">
        <title>Ca. Dormibacterota MAGs.</title>
        <authorList>
            <person name="Montgomery K."/>
        </authorList>
    </citation>
    <scope>NUCLEOTIDE SEQUENCE [LARGE SCALE GENOMIC DNA]</scope>
    <source>
        <strain evidence="5">SC8812_S17_10</strain>
    </source>
</reference>
<dbReference type="PROSITE" id="PS51318">
    <property type="entry name" value="TAT"/>
    <property type="match status" value="1"/>
</dbReference>
<comment type="similarity">
    <text evidence="1">Belongs to the bacterial solute-binding protein 5 family.</text>
</comment>
<dbReference type="InterPro" id="IPR000914">
    <property type="entry name" value="SBP_5_dom"/>
</dbReference>
<keyword evidence="3" id="KW-0732">Signal</keyword>
<evidence type="ECO:0000256" key="2">
    <source>
        <dbReference type="ARBA" id="ARBA00022448"/>
    </source>
</evidence>
<protein>
    <submittedName>
        <fullName evidence="5">ABC transporter substrate-binding protein</fullName>
    </submittedName>
</protein>
<keyword evidence="6" id="KW-1185">Reference proteome</keyword>
<dbReference type="SUPFAM" id="SSF53850">
    <property type="entry name" value="Periplasmic binding protein-like II"/>
    <property type="match status" value="1"/>
</dbReference>
<name>A0A934K798_9BACT</name>
<dbReference type="Gene3D" id="3.40.190.10">
    <property type="entry name" value="Periplasmic binding protein-like II"/>
    <property type="match status" value="1"/>
</dbReference>
<dbReference type="InterPro" id="IPR006311">
    <property type="entry name" value="TAT_signal"/>
</dbReference>
<dbReference type="EMBL" id="JAEKNR010000118">
    <property type="protein sequence ID" value="MBJ7598577.1"/>
    <property type="molecule type" value="Genomic_DNA"/>
</dbReference>
<dbReference type="RefSeq" id="WP_338201691.1">
    <property type="nucleotide sequence ID" value="NZ_JAEKNR010000118.1"/>
</dbReference>
<evidence type="ECO:0000256" key="3">
    <source>
        <dbReference type="ARBA" id="ARBA00022729"/>
    </source>
</evidence>
<accession>A0A934K798</accession>
<dbReference type="InterPro" id="IPR030678">
    <property type="entry name" value="Peptide/Ni-bd"/>
</dbReference>
<evidence type="ECO:0000259" key="4">
    <source>
        <dbReference type="Pfam" id="PF00496"/>
    </source>
</evidence>
<evidence type="ECO:0000256" key="1">
    <source>
        <dbReference type="ARBA" id="ARBA00005695"/>
    </source>
</evidence>
<dbReference type="Pfam" id="PF00496">
    <property type="entry name" value="SBP_bac_5"/>
    <property type="match status" value="1"/>
</dbReference>
<dbReference type="AlphaFoldDB" id="A0A934K798"/>
<comment type="caution">
    <text evidence="5">The sequence shown here is derived from an EMBL/GenBank/DDBJ whole genome shotgun (WGS) entry which is preliminary data.</text>
</comment>
<keyword evidence="2" id="KW-0813">Transport</keyword>
<dbReference type="Gene3D" id="3.90.76.10">
    <property type="entry name" value="Dipeptide-binding Protein, Domain 1"/>
    <property type="match status" value="1"/>
</dbReference>
<sequence length="551" mass="60754">MGDTDVRYASNLILDRNVSRRGFIGGAAGVAFGAASLTSVLDACSTGNTAAPPKGRGGTLVYGMELEGTPPLDPHVALSQGGAGFRVNFPMYEGLFGYDLHRGDVEPPVIPLLAESWTRSNDGKTWTWKLRDGVTFHDGTPWNADAAIFNFRRIYDKSFQYYYAAANGYAALFMPGPVQMEKVDNLTFRTILQRGRPLDEELIFTLMVSPKAVMEKGNDKVSLEPVGTGPFVLKELIPNQKVTMIPTKYWGTKPLLDQLVFRPIPDANQRVAALRAGEVNMTIVLPPDSLQPLRQDGFQVLLKQFPHSWIEHLNCKAGPTADKRVRQAINYAMDTKSLSNNILKGSATPEVQVATQGSAYFDSSIQPYDYNPTKAKKLLADAGFPKGLDTEWWVPTNGSGEMLPVPMTEFLQSNLRESGINVTIKTFEWGAYLNEFFKGVPANVGSMQQSWGLWGSTWWGILFGKVGHPPNGIGNVGFYDNPQVDSIYDQALGAPLEQRIGLSKQIQKIVMDDAAWGFVVHDLAPKGLSPKVHGFVNTHSWFWAFDNVWVG</sequence>
<dbReference type="Proteomes" id="UP000612893">
    <property type="component" value="Unassembled WGS sequence"/>
</dbReference>
<dbReference type="PANTHER" id="PTHR30290">
    <property type="entry name" value="PERIPLASMIC BINDING COMPONENT OF ABC TRANSPORTER"/>
    <property type="match status" value="1"/>
</dbReference>
<proteinExistence type="inferred from homology"/>
<dbReference type="Gene3D" id="3.10.105.10">
    <property type="entry name" value="Dipeptide-binding Protein, Domain 3"/>
    <property type="match status" value="1"/>
</dbReference>